<sequence length="141" mass="15827">MIMKKVFILSVLAVFSAFAVSCKDNDDYSQIESVFAIKIDSVKIPLDTMSLGVTQEILAFSTFKKTCEGIYSYDYNYTNDYVRTIANFAYKTNDVCGDGTYVDGSRINFKPIKTGTYTFKFWTGKDAAGANTFLEKKVVVE</sequence>
<evidence type="ECO:0008006" key="4">
    <source>
        <dbReference type="Google" id="ProtNLM"/>
    </source>
</evidence>
<keyword evidence="1" id="KW-0732">Signal</keyword>
<accession>A0A1H6K5G7</accession>
<organism evidence="2 3">
    <name type="scientific">Epilithonimonas hominis</name>
    <dbReference type="NCBI Taxonomy" id="420404"/>
    <lineage>
        <taxon>Bacteria</taxon>
        <taxon>Pseudomonadati</taxon>
        <taxon>Bacteroidota</taxon>
        <taxon>Flavobacteriia</taxon>
        <taxon>Flavobacteriales</taxon>
        <taxon>Weeksellaceae</taxon>
        <taxon>Chryseobacterium group</taxon>
        <taxon>Epilithonimonas</taxon>
    </lineage>
</organism>
<evidence type="ECO:0000313" key="2">
    <source>
        <dbReference type="EMBL" id="SEH70176.1"/>
    </source>
</evidence>
<evidence type="ECO:0000256" key="1">
    <source>
        <dbReference type="SAM" id="SignalP"/>
    </source>
</evidence>
<dbReference type="STRING" id="420404.SAMN05421793_12130"/>
<dbReference type="AlphaFoldDB" id="A0A1H6K5G7"/>
<gene>
    <name evidence="2" type="ORF">SAMN05421793_12130</name>
</gene>
<feature type="signal peptide" evidence="1">
    <location>
        <begin position="1"/>
        <end position="19"/>
    </location>
</feature>
<protein>
    <recommendedName>
        <fullName evidence="4">GOLD domain-containing protein</fullName>
    </recommendedName>
</protein>
<proteinExistence type="predicted"/>
<feature type="chain" id="PRO_5011553511" description="GOLD domain-containing protein" evidence="1">
    <location>
        <begin position="20"/>
        <end position="141"/>
    </location>
</feature>
<keyword evidence="3" id="KW-1185">Reference proteome</keyword>
<dbReference type="PROSITE" id="PS51257">
    <property type="entry name" value="PROKAR_LIPOPROTEIN"/>
    <property type="match status" value="1"/>
</dbReference>
<evidence type="ECO:0000313" key="3">
    <source>
        <dbReference type="Proteomes" id="UP000198555"/>
    </source>
</evidence>
<dbReference type="EMBL" id="FNWX01000021">
    <property type="protein sequence ID" value="SEH70176.1"/>
    <property type="molecule type" value="Genomic_DNA"/>
</dbReference>
<name>A0A1H6K5G7_9FLAO</name>
<dbReference type="Proteomes" id="UP000198555">
    <property type="component" value="Unassembled WGS sequence"/>
</dbReference>
<reference evidence="3" key="1">
    <citation type="submission" date="2016-10" db="EMBL/GenBank/DDBJ databases">
        <authorList>
            <person name="Varghese N."/>
            <person name="Submissions S."/>
        </authorList>
    </citation>
    <scope>NUCLEOTIDE SEQUENCE [LARGE SCALE GENOMIC DNA]</scope>
    <source>
        <strain evidence="3">DSM 19326</strain>
    </source>
</reference>